<evidence type="ECO:0000259" key="8">
    <source>
        <dbReference type="PROSITE" id="PS50850"/>
    </source>
</evidence>
<keyword evidence="5 7" id="KW-1133">Transmembrane helix</keyword>
<organism evidence="9 10">
    <name type="scientific">Alicyclobacillus cycloheptanicus</name>
    <dbReference type="NCBI Taxonomy" id="1457"/>
    <lineage>
        <taxon>Bacteria</taxon>
        <taxon>Bacillati</taxon>
        <taxon>Bacillota</taxon>
        <taxon>Bacilli</taxon>
        <taxon>Bacillales</taxon>
        <taxon>Alicyclobacillaceae</taxon>
        <taxon>Alicyclobacillus</taxon>
    </lineage>
</organism>
<evidence type="ECO:0000313" key="9">
    <source>
        <dbReference type="EMBL" id="MDQ0189527.1"/>
    </source>
</evidence>
<dbReference type="PROSITE" id="PS00217">
    <property type="entry name" value="SUGAR_TRANSPORT_2"/>
    <property type="match status" value="1"/>
</dbReference>
<feature type="transmembrane region" description="Helical" evidence="7">
    <location>
        <begin position="122"/>
        <end position="141"/>
    </location>
</feature>
<dbReference type="PROSITE" id="PS50850">
    <property type="entry name" value="MFS"/>
    <property type="match status" value="1"/>
</dbReference>
<gene>
    <name evidence="9" type="ORF">J2S03_001359</name>
</gene>
<dbReference type="InterPro" id="IPR020846">
    <property type="entry name" value="MFS_dom"/>
</dbReference>
<feature type="transmembrane region" description="Helical" evidence="7">
    <location>
        <begin position="34"/>
        <end position="60"/>
    </location>
</feature>
<keyword evidence="10" id="KW-1185">Reference proteome</keyword>
<feature type="transmembrane region" description="Helical" evidence="7">
    <location>
        <begin position="98"/>
        <end position="116"/>
    </location>
</feature>
<dbReference type="PANTHER" id="PTHR48020">
    <property type="entry name" value="PROTON MYO-INOSITOL COTRANSPORTER"/>
    <property type="match status" value="1"/>
</dbReference>
<dbReference type="CDD" id="cd17316">
    <property type="entry name" value="MFS_SV2_like"/>
    <property type="match status" value="1"/>
</dbReference>
<feature type="transmembrane region" description="Helical" evidence="7">
    <location>
        <begin position="187"/>
        <end position="206"/>
    </location>
</feature>
<evidence type="ECO:0000256" key="7">
    <source>
        <dbReference type="SAM" id="Phobius"/>
    </source>
</evidence>
<accession>A0ABT9XH52</accession>
<sequence>MASTAHSASMEQRMNSAITHLINKYSSGGNRIGWLMIASIFIEAWDLYSISFVLIFIKQIYHPNNLMLGLASGGTQAGALVGAMLGGWMTDKFGRRKVFMTTMVMFIIFGFAQAFAPNMMALAIIRFFLGLPLGADIANGYTYIMEFMKKGDREVMGNRWQFMFAVGEIIAIGVILIFILTKVNNDTLWRIILGMSCLPAVILFILRWNLPETAIWLIQKGRFVEAKKVSQQIYGDSLDMLPNEDVKVNRPNLGAFLREIKKDRVAWKATQFGWISNFVQGFEFSTFSFYTPVIIAMLGVAGTTGNDLIMMVLYIIAAISGWVGPLFTAKYGQRSLSLWGFGIVFISLILGAVALFTGEKFLFPFVCALMLWGHYWDAENGMTIVTVVAPPKYRGTASGFAYMFVKAAGFVGLLFFPTIIADLGEGGATLFVAIFPLIAWLAAKYILPEMFGYEETTFSPTYGDQENAPPSLSID</sequence>
<proteinExistence type="inferred from homology"/>
<evidence type="ECO:0000313" key="10">
    <source>
        <dbReference type="Proteomes" id="UP001232973"/>
    </source>
</evidence>
<feature type="transmembrane region" description="Helical" evidence="7">
    <location>
        <begin position="162"/>
        <end position="181"/>
    </location>
</feature>
<evidence type="ECO:0000256" key="3">
    <source>
        <dbReference type="ARBA" id="ARBA00022448"/>
    </source>
</evidence>
<dbReference type="EMBL" id="JAUSTP010000008">
    <property type="protein sequence ID" value="MDQ0189527.1"/>
    <property type="molecule type" value="Genomic_DNA"/>
</dbReference>
<reference evidence="9 10" key="1">
    <citation type="submission" date="2023-07" db="EMBL/GenBank/DDBJ databases">
        <title>Genomic Encyclopedia of Type Strains, Phase IV (KMG-IV): sequencing the most valuable type-strain genomes for metagenomic binning, comparative biology and taxonomic classification.</title>
        <authorList>
            <person name="Goeker M."/>
        </authorList>
    </citation>
    <scope>NUCLEOTIDE SEQUENCE [LARGE SCALE GENOMIC DNA]</scope>
    <source>
        <strain evidence="9 10">DSM 4006</strain>
    </source>
</reference>
<dbReference type="PANTHER" id="PTHR48020:SF12">
    <property type="entry name" value="PROTON MYO-INOSITOL COTRANSPORTER"/>
    <property type="match status" value="1"/>
</dbReference>
<dbReference type="Pfam" id="PF00083">
    <property type="entry name" value="Sugar_tr"/>
    <property type="match status" value="1"/>
</dbReference>
<dbReference type="InterPro" id="IPR036259">
    <property type="entry name" value="MFS_trans_sf"/>
</dbReference>
<name>A0ABT9XH52_9BACL</name>
<evidence type="ECO:0000256" key="2">
    <source>
        <dbReference type="ARBA" id="ARBA00010992"/>
    </source>
</evidence>
<feature type="transmembrane region" description="Helical" evidence="7">
    <location>
        <begin position="399"/>
        <end position="420"/>
    </location>
</feature>
<protein>
    <submittedName>
        <fullName evidence="9">MFS family permease</fullName>
    </submittedName>
</protein>
<comment type="subcellular location">
    <subcellularLocation>
        <location evidence="1">Cell membrane</location>
        <topology evidence="1">Multi-pass membrane protein</topology>
    </subcellularLocation>
</comment>
<keyword evidence="6 7" id="KW-0472">Membrane</keyword>
<keyword evidence="4 7" id="KW-0812">Transmembrane</keyword>
<dbReference type="Gene3D" id="1.20.1250.20">
    <property type="entry name" value="MFS general substrate transporter like domains"/>
    <property type="match status" value="1"/>
</dbReference>
<feature type="domain" description="Major facilitator superfamily (MFS) profile" evidence="8">
    <location>
        <begin position="32"/>
        <end position="451"/>
    </location>
</feature>
<dbReference type="InterPro" id="IPR005828">
    <property type="entry name" value="MFS_sugar_transport-like"/>
</dbReference>
<feature type="transmembrane region" description="Helical" evidence="7">
    <location>
        <begin position="308"/>
        <end position="329"/>
    </location>
</feature>
<dbReference type="InterPro" id="IPR050814">
    <property type="entry name" value="Myo-inositol_Transporter"/>
</dbReference>
<comment type="similarity">
    <text evidence="2">Belongs to the major facilitator superfamily. Sugar transporter (TC 2.A.1.1) family.</text>
</comment>
<evidence type="ECO:0000256" key="6">
    <source>
        <dbReference type="ARBA" id="ARBA00023136"/>
    </source>
</evidence>
<dbReference type="SUPFAM" id="SSF103473">
    <property type="entry name" value="MFS general substrate transporter"/>
    <property type="match status" value="1"/>
</dbReference>
<evidence type="ECO:0000256" key="1">
    <source>
        <dbReference type="ARBA" id="ARBA00004651"/>
    </source>
</evidence>
<feature type="transmembrane region" description="Helical" evidence="7">
    <location>
        <begin position="361"/>
        <end position="378"/>
    </location>
</feature>
<evidence type="ECO:0000256" key="5">
    <source>
        <dbReference type="ARBA" id="ARBA00022989"/>
    </source>
</evidence>
<comment type="caution">
    <text evidence="9">The sequence shown here is derived from an EMBL/GenBank/DDBJ whole genome shotgun (WGS) entry which is preliminary data.</text>
</comment>
<dbReference type="RefSeq" id="WP_274456331.1">
    <property type="nucleotide sequence ID" value="NZ_CP067097.1"/>
</dbReference>
<feature type="transmembrane region" description="Helical" evidence="7">
    <location>
        <begin position="426"/>
        <end position="447"/>
    </location>
</feature>
<feature type="transmembrane region" description="Helical" evidence="7">
    <location>
        <begin position="336"/>
        <end position="355"/>
    </location>
</feature>
<evidence type="ECO:0000256" key="4">
    <source>
        <dbReference type="ARBA" id="ARBA00022692"/>
    </source>
</evidence>
<keyword evidence="3" id="KW-0813">Transport</keyword>
<feature type="transmembrane region" description="Helical" evidence="7">
    <location>
        <begin position="66"/>
        <end position="86"/>
    </location>
</feature>
<dbReference type="InterPro" id="IPR005829">
    <property type="entry name" value="Sugar_transporter_CS"/>
</dbReference>
<dbReference type="Proteomes" id="UP001232973">
    <property type="component" value="Unassembled WGS sequence"/>
</dbReference>